<evidence type="ECO:0000256" key="7">
    <source>
        <dbReference type="ARBA" id="ARBA00023134"/>
    </source>
</evidence>
<dbReference type="InterPro" id="IPR012948">
    <property type="entry name" value="AARP2CN"/>
</dbReference>
<keyword evidence="14" id="KW-1185">Reference proteome</keyword>
<dbReference type="GO" id="GO:0034511">
    <property type="term" value="F:U3 snoRNA binding"/>
    <property type="evidence" value="ECO:0007669"/>
    <property type="project" value="TreeGrafter"/>
</dbReference>
<dbReference type="InterPro" id="IPR039761">
    <property type="entry name" value="Bms1/Tsr1"/>
</dbReference>
<dbReference type="PROSITE" id="PS51714">
    <property type="entry name" value="G_BMS1"/>
    <property type="match status" value="1"/>
</dbReference>
<dbReference type="GO" id="GO:0000462">
    <property type="term" value="P:maturation of SSU-rRNA from tricistronic rRNA transcript (SSU-rRNA, 5.8S rRNA, LSU-rRNA)"/>
    <property type="evidence" value="ECO:0007669"/>
    <property type="project" value="TreeGrafter"/>
</dbReference>
<dbReference type="FunFam" id="3.40.50.300:FF:000105">
    <property type="entry name" value="BMS1 ribosome biogenesis factor"/>
    <property type="match status" value="1"/>
</dbReference>
<dbReference type="OrthoDB" id="10260897at2759"/>
<dbReference type="GO" id="GO:0000479">
    <property type="term" value="P:endonucleolytic cleavage of tricistronic rRNA transcript (SSU-rRNA, 5.8S rRNA, LSU-rRNA)"/>
    <property type="evidence" value="ECO:0007669"/>
    <property type="project" value="TreeGrafter"/>
</dbReference>
<feature type="region of interest" description="Disordered" evidence="11">
    <location>
        <begin position="606"/>
        <end position="641"/>
    </location>
</feature>
<dbReference type="SMART" id="SM01362">
    <property type="entry name" value="DUF663"/>
    <property type="match status" value="1"/>
</dbReference>
<dbReference type="PANTHER" id="PTHR12858">
    <property type="entry name" value="RIBOSOME BIOGENESIS PROTEIN"/>
    <property type="match status" value="1"/>
</dbReference>
<evidence type="ECO:0000313" key="13">
    <source>
        <dbReference type="EMBL" id="KAF9778684.1"/>
    </source>
</evidence>
<dbReference type="InterPro" id="IPR037875">
    <property type="entry name" value="Bms1_N"/>
</dbReference>
<evidence type="ECO:0000313" key="14">
    <source>
        <dbReference type="Proteomes" id="UP000736335"/>
    </source>
</evidence>
<comment type="subcellular location">
    <subcellularLocation>
        <location evidence="1">Nucleus</location>
        <location evidence="1">Nucleolus</location>
    </subcellularLocation>
</comment>
<keyword evidence="2" id="KW-0690">Ribosome biogenesis</keyword>
<keyword evidence="4" id="KW-0547">Nucleotide-binding</keyword>
<evidence type="ECO:0000256" key="3">
    <source>
        <dbReference type="ARBA" id="ARBA00022553"/>
    </source>
</evidence>
<evidence type="ECO:0000259" key="12">
    <source>
        <dbReference type="PROSITE" id="PS51714"/>
    </source>
</evidence>
<dbReference type="SUPFAM" id="SSF52540">
    <property type="entry name" value="P-loop containing nucleoside triphosphate hydrolases"/>
    <property type="match status" value="1"/>
</dbReference>
<dbReference type="Pfam" id="PF04950">
    <property type="entry name" value="RIBIOP_C"/>
    <property type="match status" value="1"/>
</dbReference>
<reference evidence="13" key="2">
    <citation type="submission" date="2020-11" db="EMBL/GenBank/DDBJ databases">
        <authorList>
            <consortium name="DOE Joint Genome Institute"/>
            <person name="Kuo A."/>
            <person name="Miyauchi S."/>
            <person name="Kiss E."/>
            <person name="Drula E."/>
            <person name="Kohler A."/>
            <person name="Sanchez-Garcia M."/>
            <person name="Andreopoulos B."/>
            <person name="Barry K.W."/>
            <person name="Bonito G."/>
            <person name="Buee M."/>
            <person name="Carver A."/>
            <person name="Chen C."/>
            <person name="Cichocki N."/>
            <person name="Clum A."/>
            <person name="Culley D."/>
            <person name="Crous P.W."/>
            <person name="Fauchery L."/>
            <person name="Girlanda M."/>
            <person name="Hayes R."/>
            <person name="Keri Z."/>
            <person name="Labutti K."/>
            <person name="Lipzen A."/>
            <person name="Lombard V."/>
            <person name="Magnuson J."/>
            <person name="Maillard F."/>
            <person name="Morin E."/>
            <person name="Murat C."/>
            <person name="Nolan M."/>
            <person name="Ohm R."/>
            <person name="Pangilinan J."/>
            <person name="Pereira M."/>
            <person name="Perotto S."/>
            <person name="Peter M."/>
            <person name="Riley R."/>
            <person name="Sitrit Y."/>
            <person name="Stielow B."/>
            <person name="Szollosi G."/>
            <person name="Zifcakova L."/>
            <person name="Stursova M."/>
            <person name="Spatafora J.W."/>
            <person name="Tedersoo L."/>
            <person name="Vaario L.-M."/>
            <person name="Yamada A."/>
            <person name="Yan M."/>
            <person name="Wang P."/>
            <person name="Xu J."/>
            <person name="Bruns T."/>
            <person name="Baldrian P."/>
            <person name="Vilgalys R."/>
            <person name="Henrissat B."/>
            <person name="Grigoriev I.V."/>
            <person name="Hibbett D."/>
            <person name="Nagy L.G."/>
            <person name="Martin F.M."/>
        </authorList>
    </citation>
    <scope>NUCLEOTIDE SEQUENCE</scope>
    <source>
        <strain evidence="13">UH-Tt-Lm1</strain>
    </source>
</reference>
<keyword evidence="3" id="KW-0597">Phosphoprotein</keyword>
<feature type="region of interest" description="Disordered" evidence="11">
    <location>
        <begin position="1064"/>
        <end position="1101"/>
    </location>
</feature>
<evidence type="ECO:0000256" key="10">
    <source>
        <dbReference type="ARBA" id="ARBA00061391"/>
    </source>
</evidence>
<dbReference type="Pfam" id="PF22298">
    <property type="entry name" value="Tsr1_G-like"/>
    <property type="match status" value="1"/>
</dbReference>
<dbReference type="AlphaFoldDB" id="A0A9P6H413"/>
<keyword evidence="5" id="KW-0378">Hydrolase</keyword>
<evidence type="ECO:0000256" key="4">
    <source>
        <dbReference type="ARBA" id="ARBA00022741"/>
    </source>
</evidence>
<feature type="compositionally biased region" description="Acidic residues" evidence="11">
    <location>
        <begin position="429"/>
        <end position="442"/>
    </location>
</feature>
<evidence type="ECO:0000256" key="2">
    <source>
        <dbReference type="ARBA" id="ARBA00022517"/>
    </source>
</evidence>
<dbReference type="Pfam" id="PF08142">
    <property type="entry name" value="AARP2CN"/>
    <property type="match status" value="1"/>
</dbReference>
<evidence type="ECO:0000256" key="6">
    <source>
        <dbReference type="ARBA" id="ARBA00022840"/>
    </source>
</evidence>
<dbReference type="GO" id="GO:0005524">
    <property type="term" value="F:ATP binding"/>
    <property type="evidence" value="ECO:0007669"/>
    <property type="project" value="UniProtKB-KW"/>
</dbReference>
<comment type="catalytic activity">
    <reaction evidence="9">
        <text>GTP + H2O = GDP + phosphate + H(+)</text>
        <dbReference type="Rhea" id="RHEA:19669"/>
        <dbReference type="ChEBI" id="CHEBI:15377"/>
        <dbReference type="ChEBI" id="CHEBI:15378"/>
        <dbReference type="ChEBI" id="CHEBI:37565"/>
        <dbReference type="ChEBI" id="CHEBI:43474"/>
        <dbReference type="ChEBI" id="CHEBI:58189"/>
    </reaction>
    <physiologicalReaction direction="left-to-right" evidence="9">
        <dbReference type="Rhea" id="RHEA:19670"/>
    </physiologicalReaction>
</comment>
<feature type="compositionally biased region" description="Polar residues" evidence="11">
    <location>
        <begin position="479"/>
        <end position="492"/>
    </location>
</feature>
<feature type="compositionally biased region" description="Polar residues" evidence="11">
    <location>
        <begin position="396"/>
        <end position="413"/>
    </location>
</feature>
<feature type="compositionally biased region" description="Basic residues" evidence="11">
    <location>
        <begin position="1"/>
        <end position="12"/>
    </location>
</feature>
<evidence type="ECO:0000256" key="8">
    <source>
        <dbReference type="ARBA" id="ARBA00023242"/>
    </source>
</evidence>
<dbReference type="PANTHER" id="PTHR12858:SF2">
    <property type="entry name" value="RIBOSOME BIOGENESIS PROTEIN BMS1 HOMOLOG"/>
    <property type="match status" value="1"/>
</dbReference>
<dbReference type="GO" id="GO:0005525">
    <property type="term" value="F:GTP binding"/>
    <property type="evidence" value="ECO:0007669"/>
    <property type="project" value="UniProtKB-KW"/>
</dbReference>
<sequence length="1101" mass="123692">MEQQKHKPHRQSQSRATADKTNGKGGAPTSFNEKAFAPRSGRRADRQARRTAERDQTRLHVPLVNRTPDDDPPPVIVAIVGPPGVGKTTLLKSLVRRFTKQTLQRAQGPITVISGKRRRLTFLECNNDLNSMIDIGKVADLVLLLVDASFGFEMETFEFLNILQSHGFPKVIGVLTHLDLIKKTSTLRDTKKALKKRFWAEIYQGAKLFYLSGVLNGRYPDHEIMNLSRFIAIMKFRPLVFRNSHPYLLADRMEDLTPREEVRLSEGKCDRRIILYGYLRGTNLQQHSKIHIPGAGDFTITSSTRLEDPCPLPNIGSEKLRKLSEKKRLIIHAPMSDIGGVMYDKDAVYVDVPGTFAKGINEAPLGEGERMVFALQDASTTLQEVTSNKPIRLLGTSTSGLATGEVPTQTDQGWESDSSRRDSDSTLSDLEDTSADAYETDDLSERRSMKSIPPASPTEYDRRLYFAGSDSDDSEENVSQENSANSVTGDSPSNDDPEISENDLDDAPRWKCNIGTTTLTKCGSGARPSRIDWFKLVYSSALTPTQILQGAARVDPPDAEDDFFVPVPGGGQIVEQQDATKEPSIVNSNERWSGVGALDTIRPQFITGLGDSSDQRRGSEEPDVEGNFEDLEPNVDGGDSPSTIQLAKKESLRRKFDELYEDPGASGKGFYDERKEEMAKQSALNREEFQSLDENMRAAVQGFPPGSYLRIEVERAPCEMVENFDPTYPIIVGGLLAAEERFGFVQVRLKRHRWFSRTLKTNDPLIFSLGWRRFQSAPIYSLDDHSVRMRLLKYTPEHMHCYATFYGPVSLPNTGFCAFNSLTPESKGFRVSATGVVLDIDRSAKIVKKLKLTGVPCKVFKNTAFIKDMFTSALEVAKFEGASIRTVSGIRGQVKRALPKPDGAFRATFEDKVLMSDIVFLRSWTAVLPRKLYNPVTSLLLSDKSSWAGMRLTGEVRRSEGYPTPSNANSTYKPIARTDRHFNRLKIPRKLQGELPYASKAKVMRPQGKATYVQRRAVVLEGEEKKAIALLQQAKALRKDQIMRRRQERDRKASVRKRIAEKEVLEKEGRKKRSKQEHLRTAGIKRKRDIESDERSQRQRI</sequence>
<reference evidence="13" key="1">
    <citation type="journal article" date="2020" name="Nat. Commun.">
        <title>Large-scale genome sequencing of mycorrhizal fungi provides insights into the early evolution of symbiotic traits.</title>
        <authorList>
            <person name="Miyauchi S."/>
            <person name="Kiss E."/>
            <person name="Kuo A."/>
            <person name="Drula E."/>
            <person name="Kohler A."/>
            <person name="Sanchez-Garcia M."/>
            <person name="Morin E."/>
            <person name="Andreopoulos B."/>
            <person name="Barry K.W."/>
            <person name="Bonito G."/>
            <person name="Buee M."/>
            <person name="Carver A."/>
            <person name="Chen C."/>
            <person name="Cichocki N."/>
            <person name="Clum A."/>
            <person name="Culley D."/>
            <person name="Crous P.W."/>
            <person name="Fauchery L."/>
            <person name="Girlanda M."/>
            <person name="Hayes R.D."/>
            <person name="Keri Z."/>
            <person name="LaButti K."/>
            <person name="Lipzen A."/>
            <person name="Lombard V."/>
            <person name="Magnuson J."/>
            <person name="Maillard F."/>
            <person name="Murat C."/>
            <person name="Nolan M."/>
            <person name="Ohm R.A."/>
            <person name="Pangilinan J."/>
            <person name="Pereira M.F."/>
            <person name="Perotto S."/>
            <person name="Peter M."/>
            <person name="Pfister S."/>
            <person name="Riley R."/>
            <person name="Sitrit Y."/>
            <person name="Stielow J.B."/>
            <person name="Szollosi G."/>
            <person name="Zifcakova L."/>
            <person name="Stursova M."/>
            <person name="Spatafora J.W."/>
            <person name="Tedersoo L."/>
            <person name="Vaario L.M."/>
            <person name="Yamada A."/>
            <person name="Yan M."/>
            <person name="Wang P."/>
            <person name="Xu J."/>
            <person name="Bruns T."/>
            <person name="Baldrian P."/>
            <person name="Vilgalys R."/>
            <person name="Dunand C."/>
            <person name="Henrissat B."/>
            <person name="Grigoriev I.V."/>
            <person name="Hibbett D."/>
            <person name="Nagy L.G."/>
            <person name="Martin F.M."/>
        </authorList>
    </citation>
    <scope>NUCLEOTIDE SEQUENCE</scope>
    <source>
        <strain evidence="13">UH-Tt-Lm1</strain>
    </source>
</reference>
<feature type="compositionally biased region" description="Acidic residues" evidence="11">
    <location>
        <begin position="493"/>
        <end position="505"/>
    </location>
</feature>
<evidence type="ECO:0000256" key="9">
    <source>
        <dbReference type="ARBA" id="ARBA00049117"/>
    </source>
</evidence>
<keyword evidence="8" id="KW-0539">Nucleus</keyword>
<feature type="compositionally biased region" description="Acidic residues" evidence="11">
    <location>
        <begin position="621"/>
        <end position="633"/>
    </location>
</feature>
<evidence type="ECO:0000256" key="1">
    <source>
        <dbReference type="ARBA" id="ARBA00004604"/>
    </source>
</evidence>
<accession>A0A9P6H413</accession>
<feature type="domain" description="Bms1-type G" evidence="12">
    <location>
        <begin position="73"/>
        <end position="237"/>
    </location>
</feature>
<gene>
    <name evidence="13" type="ORF">BJ322DRAFT_1091937</name>
</gene>
<dbReference type="InterPro" id="IPR030387">
    <property type="entry name" value="G_Bms1/Tsr1_dom"/>
</dbReference>
<dbReference type="InterPro" id="IPR027417">
    <property type="entry name" value="P-loop_NTPase"/>
</dbReference>
<proteinExistence type="inferred from homology"/>
<evidence type="ECO:0000256" key="11">
    <source>
        <dbReference type="SAM" id="MobiDB-lite"/>
    </source>
</evidence>
<dbReference type="GO" id="GO:0032040">
    <property type="term" value="C:small-subunit processome"/>
    <property type="evidence" value="ECO:0007669"/>
    <property type="project" value="UniProtKB-ARBA"/>
</dbReference>
<feature type="region of interest" description="Disordered" evidence="11">
    <location>
        <begin position="396"/>
        <end position="509"/>
    </location>
</feature>
<dbReference type="CDD" id="cd01882">
    <property type="entry name" value="BMS1"/>
    <property type="match status" value="1"/>
</dbReference>
<dbReference type="EMBL" id="WIUZ02000022">
    <property type="protein sequence ID" value="KAF9778684.1"/>
    <property type="molecule type" value="Genomic_DNA"/>
</dbReference>
<feature type="compositionally biased region" description="Basic and acidic residues" evidence="11">
    <location>
        <begin position="42"/>
        <end position="58"/>
    </location>
</feature>
<dbReference type="GO" id="GO:0005654">
    <property type="term" value="C:nucleoplasm"/>
    <property type="evidence" value="ECO:0007669"/>
    <property type="project" value="UniProtKB-ARBA"/>
</dbReference>
<dbReference type="Gene3D" id="3.40.50.300">
    <property type="entry name" value="P-loop containing nucleotide triphosphate hydrolases"/>
    <property type="match status" value="1"/>
</dbReference>
<feature type="compositionally biased region" description="Basic and acidic residues" evidence="11">
    <location>
        <begin position="1088"/>
        <end position="1101"/>
    </location>
</feature>
<comment type="similarity">
    <text evidence="10">Belongs to the TRAFAC class translation factor GTPase superfamily. Bms1-like GTPase family. BMS1 subfamily.</text>
</comment>
<keyword evidence="7" id="KW-0342">GTP-binding</keyword>
<keyword evidence="6" id="KW-0067">ATP-binding</keyword>
<dbReference type="SMART" id="SM00785">
    <property type="entry name" value="AARP2CN"/>
    <property type="match status" value="1"/>
</dbReference>
<name>A0A9P6H413_9AGAM</name>
<dbReference type="Proteomes" id="UP000736335">
    <property type="component" value="Unassembled WGS sequence"/>
</dbReference>
<evidence type="ECO:0000256" key="5">
    <source>
        <dbReference type="ARBA" id="ARBA00022801"/>
    </source>
</evidence>
<dbReference type="InterPro" id="IPR007034">
    <property type="entry name" value="BMS1_TSR1_C"/>
</dbReference>
<feature type="region of interest" description="Disordered" evidence="11">
    <location>
        <begin position="1"/>
        <end position="69"/>
    </location>
</feature>
<comment type="caution">
    <text evidence="13">The sequence shown here is derived from an EMBL/GenBank/DDBJ whole genome shotgun (WGS) entry which is preliminary data.</text>
</comment>
<dbReference type="GO" id="GO:0030686">
    <property type="term" value="C:90S preribosome"/>
    <property type="evidence" value="ECO:0007669"/>
    <property type="project" value="TreeGrafter"/>
</dbReference>
<dbReference type="GO" id="GO:0003924">
    <property type="term" value="F:GTPase activity"/>
    <property type="evidence" value="ECO:0007669"/>
    <property type="project" value="TreeGrafter"/>
</dbReference>
<organism evidence="13 14">
    <name type="scientific">Thelephora terrestris</name>
    <dbReference type="NCBI Taxonomy" id="56493"/>
    <lineage>
        <taxon>Eukaryota</taxon>
        <taxon>Fungi</taxon>
        <taxon>Dikarya</taxon>
        <taxon>Basidiomycota</taxon>
        <taxon>Agaricomycotina</taxon>
        <taxon>Agaricomycetes</taxon>
        <taxon>Thelephorales</taxon>
        <taxon>Thelephoraceae</taxon>
        <taxon>Thelephora</taxon>
    </lineage>
</organism>
<protein>
    <submittedName>
        <fullName evidence="13">DUF663-domain-containing protein</fullName>
    </submittedName>
</protein>